<dbReference type="RefSeq" id="WP_325064920.1">
    <property type="nucleotide sequence ID" value="NZ_JACHKZ010000008.1"/>
</dbReference>
<keyword evidence="2" id="KW-1185">Reference proteome</keyword>
<dbReference type="EMBL" id="JACHKZ010000008">
    <property type="protein sequence ID" value="MBB6577652.1"/>
    <property type="molecule type" value="Genomic_DNA"/>
</dbReference>
<organism evidence="1 2">
    <name type="scientific">Comamonas odontotermitis</name>
    <dbReference type="NCBI Taxonomy" id="379895"/>
    <lineage>
        <taxon>Bacteria</taxon>
        <taxon>Pseudomonadati</taxon>
        <taxon>Pseudomonadota</taxon>
        <taxon>Betaproteobacteria</taxon>
        <taxon>Burkholderiales</taxon>
        <taxon>Comamonadaceae</taxon>
        <taxon>Comamonas</taxon>
    </lineage>
</organism>
<reference evidence="1 2" key="1">
    <citation type="submission" date="2020-08" db="EMBL/GenBank/DDBJ databases">
        <title>Functional genomics of gut bacteria from endangered species of beetles.</title>
        <authorList>
            <person name="Carlos-Shanley C."/>
        </authorList>
    </citation>
    <scope>NUCLEOTIDE SEQUENCE [LARGE SCALE GENOMIC DNA]</scope>
    <source>
        <strain evidence="1 2">S00124</strain>
    </source>
</reference>
<evidence type="ECO:0000313" key="2">
    <source>
        <dbReference type="Proteomes" id="UP000562492"/>
    </source>
</evidence>
<protein>
    <submittedName>
        <fullName evidence="1">Uncharacterized protein</fullName>
    </submittedName>
</protein>
<name>A0ABR6RES8_9BURK</name>
<accession>A0ABR6RES8</accession>
<dbReference type="Proteomes" id="UP000562492">
    <property type="component" value="Unassembled WGS sequence"/>
</dbReference>
<sequence length="69" mass="6655">MDSTGVLMTPGLLTPGICTGAGPWLLGAVVTVPGTAVGVLVQGGSGVLVHALSKTAAETAQGAIQREAV</sequence>
<evidence type="ECO:0000313" key="1">
    <source>
        <dbReference type="EMBL" id="MBB6577652.1"/>
    </source>
</evidence>
<comment type="caution">
    <text evidence="1">The sequence shown here is derived from an EMBL/GenBank/DDBJ whole genome shotgun (WGS) entry which is preliminary data.</text>
</comment>
<proteinExistence type="predicted"/>
<gene>
    <name evidence="1" type="ORF">HNP33_001709</name>
</gene>